<sequence length="233" mass="26622">MGKSNAFCTPIDSAFPGWNGAEILIWKLMKDNPCEYKGQSYLYLYKDAYIKFHKDLIIKYAKEAAISPLLLAGVAWQEAGGKPDRLKPFVLTFRQAVDYFKDKNDYSNSVSVGIIAMQIRAAAETLRVDPKMLTRKMQVQLSRCLQSDDFNIKVVALHLKDLILFDYPHADTENLTHEQTILAGSRYNRGVERKKEDFVNAISADEHASERDYISYGLAIIKREERVKKLMGM</sequence>
<reference evidence="1 2" key="1">
    <citation type="submission" date="2018-06" db="EMBL/GenBank/DDBJ databases">
        <authorList>
            <consortium name="Pathogen Informatics"/>
            <person name="Doyle S."/>
        </authorList>
    </citation>
    <scope>NUCLEOTIDE SEQUENCE [LARGE SCALE GENOMIC DNA]</scope>
    <source>
        <strain evidence="1 2">NCTC7307</strain>
    </source>
</reference>
<dbReference type="Gene3D" id="1.10.530.10">
    <property type="match status" value="1"/>
</dbReference>
<keyword evidence="2" id="KW-1185">Reference proteome</keyword>
<dbReference type="Proteomes" id="UP000248731">
    <property type="component" value="Chromosome 1"/>
</dbReference>
<evidence type="ECO:0000313" key="1">
    <source>
        <dbReference type="EMBL" id="SQI27082.1"/>
    </source>
</evidence>
<accession>A0A2X4TYL6</accession>
<dbReference type="EMBL" id="LS483466">
    <property type="protein sequence ID" value="SQI27082.1"/>
    <property type="molecule type" value="Genomic_DNA"/>
</dbReference>
<dbReference type="AlphaFoldDB" id="A0A2X4TYL6"/>
<organism evidence="1 2">
    <name type="scientific">Salmonella enterica subsp. arizonae</name>
    <dbReference type="NCBI Taxonomy" id="59203"/>
    <lineage>
        <taxon>Bacteria</taxon>
        <taxon>Pseudomonadati</taxon>
        <taxon>Pseudomonadota</taxon>
        <taxon>Gammaproteobacteria</taxon>
        <taxon>Enterobacterales</taxon>
        <taxon>Enterobacteriaceae</taxon>
        <taxon>Salmonella</taxon>
    </lineage>
</organism>
<gene>
    <name evidence="1" type="ORF">NCTC7307_04459</name>
</gene>
<evidence type="ECO:0000313" key="2">
    <source>
        <dbReference type="Proteomes" id="UP000248731"/>
    </source>
</evidence>
<protein>
    <submittedName>
        <fullName evidence="1">Uncharacterized protein</fullName>
    </submittedName>
</protein>
<proteinExistence type="predicted"/>
<name>A0A2X4TYL6_SALER</name>